<name>W0EB89_9FIRM</name>
<dbReference type="Proteomes" id="UP000010847">
    <property type="component" value="Chromosome"/>
</dbReference>
<organism evidence="1 2">
    <name type="scientific">Desulfitobacterium metallireducens DSM 15288</name>
    <dbReference type="NCBI Taxonomy" id="871968"/>
    <lineage>
        <taxon>Bacteria</taxon>
        <taxon>Bacillati</taxon>
        <taxon>Bacillota</taxon>
        <taxon>Clostridia</taxon>
        <taxon>Eubacteriales</taxon>
        <taxon>Desulfitobacteriaceae</taxon>
        <taxon>Desulfitobacterium</taxon>
    </lineage>
</organism>
<sequence>MSVPMEQLQVRIEKVRLSLYKIAEERSLTDPEVVRISQCLDNLLNEYQQIAS</sequence>
<dbReference type="HOGENOM" id="CLU_189149_3_2_9"/>
<gene>
    <name evidence="1" type="ORF">DESME_14675</name>
</gene>
<dbReference type="InterPro" id="IPR036638">
    <property type="entry name" value="HLH_DNA-bd_sf"/>
</dbReference>
<dbReference type="AlphaFoldDB" id="W0EB89"/>
<keyword evidence="2" id="KW-1185">Reference proteome</keyword>
<proteinExistence type="predicted"/>
<dbReference type="InterPro" id="IPR037208">
    <property type="entry name" value="Spo0E-like_sf"/>
</dbReference>
<evidence type="ECO:0000313" key="2">
    <source>
        <dbReference type="Proteomes" id="UP000010847"/>
    </source>
</evidence>
<accession>W0EB89</accession>
<dbReference type="GO" id="GO:0043937">
    <property type="term" value="P:regulation of sporulation"/>
    <property type="evidence" value="ECO:0007669"/>
    <property type="project" value="InterPro"/>
</dbReference>
<dbReference type="KEGG" id="dmt:DESME_14675"/>
<reference evidence="1 2" key="1">
    <citation type="submission" date="2013-12" db="EMBL/GenBank/DDBJ databases">
        <authorList>
            <consortium name="DOE Joint Genome Institute"/>
            <person name="Smidt H."/>
            <person name="Huntemann M."/>
            <person name="Han J."/>
            <person name="Chen A."/>
            <person name="Kyrpides N."/>
            <person name="Mavromatis K."/>
            <person name="Markowitz V."/>
            <person name="Palaniappan K."/>
            <person name="Ivanova N."/>
            <person name="Schaumberg A."/>
            <person name="Pati A."/>
            <person name="Liolios K."/>
            <person name="Nordberg H.P."/>
            <person name="Cantor M.N."/>
            <person name="Hua S.X."/>
            <person name="Woyke T."/>
        </authorList>
    </citation>
    <scope>NUCLEOTIDE SEQUENCE [LARGE SCALE GENOMIC DNA]</scope>
    <source>
        <strain evidence="2">DSM 15288</strain>
    </source>
</reference>
<dbReference type="InterPro" id="IPR018540">
    <property type="entry name" value="Spo0E-like"/>
</dbReference>
<dbReference type="EMBL" id="CP007032">
    <property type="protein sequence ID" value="AHF08130.1"/>
    <property type="molecule type" value="Genomic_DNA"/>
</dbReference>
<dbReference type="SUPFAM" id="SSF140500">
    <property type="entry name" value="BAS1536-like"/>
    <property type="match status" value="1"/>
</dbReference>
<evidence type="ECO:0000313" key="1">
    <source>
        <dbReference type="EMBL" id="AHF08130.1"/>
    </source>
</evidence>
<protein>
    <submittedName>
        <fullName evidence="1">Sporulation protein Spo0E</fullName>
    </submittedName>
</protein>
<dbReference type="GO" id="GO:0046983">
    <property type="term" value="F:protein dimerization activity"/>
    <property type="evidence" value="ECO:0007669"/>
    <property type="project" value="InterPro"/>
</dbReference>
<dbReference type="Gene3D" id="4.10.280.10">
    <property type="entry name" value="Helix-loop-helix DNA-binding domain"/>
    <property type="match status" value="1"/>
</dbReference>
<dbReference type="Pfam" id="PF09388">
    <property type="entry name" value="SpoOE-like"/>
    <property type="match status" value="1"/>
</dbReference>